<organism evidence="6 7">
    <name type="scientific">Domibacillus epiphyticus</name>
    <dbReference type="NCBI Taxonomy" id="1714355"/>
    <lineage>
        <taxon>Bacteria</taxon>
        <taxon>Bacillati</taxon>
        <taxon>Bacillota</taxon>
        <taxon>Bacilli</taxon>
        <taxon>Bacillales</taxon>
        <taxon>Bacillaceae</taxon>
        <taxon>Domibacillus</taxon>
    </lineage>
</organism>
<keyword evidence="6" id="KW-0808">Transferase</keyword>
<dbReference type="EMBL" id="MSFI01000026">
    <property type="protein sequence ID" value="OMP66064.1"/>
    <property type="molecule type" value="Genomic_DNA"/>
</dbReference>
<dbReference type="OrthoDB" id="7203053at2"/>
<evidence type="ECO:0000256" key="3">
    <source>
        <dbReference type="ARBA" id="ARBA00022989"/>
    </source>
</evidence>
<gene>
    <name evidence="6" type="ORF">BTO28_14770</name>
</gene>
<name>A0A1V2A5I8_9BACI</name>
<keyword evidence="3 5" id="KW-1133">Transmembrane helix</keyword>
<keyword evidence="7" id="KW-1185">Reference proteome</keyword>
<keyword evidence="4 5" id="KW-0472">Membrane</keyword>
<proteinExistence type="predicted"/>
<dbReference type="GO" id="GO:0032259">
    <property type="term" value="P:methylation"/>
    <property type="evidence" value="ECO:0007669"/>
    <property type="project" value="UniProtKB-KW"/>
</dbReference>
<feature type="transmembrane region" description="Helical" evidence="5">
    <location>
        <begin position="40"/>
        <end position="57"/>
    </location>
</feature>
<dbReference type="Proteomes" id="UP000188613">
    <property type="component" value="Unassembled WGS sequence"/>
</dbReference>
<dbReference type="InterPro" id="IPR052527">
    <property type="entry name" value="Metal_cation-efflux_comp"/>
</dbReference>
<dbReference type="AlphaFoldDB" id="A0A1V2A5I8"/>
<evidence type="ECO:0000256" key="4">
    <source>
        <dbReference type="ARBA" id="ARBA00023136"/>
    </source>
</evidence>
<dbReference type="STRING" id="1714355.BTO28_14770"/>
<evidence type="ECO:0000256" key="5">
    <source>
        <dbReference type="SAM" id="Phobius"/>
    </source>
</evidence>
<dbReference type="Pfam" id="PF04140">
    <property type="entry name" value="ICMT"/>
    <property type="match status" value="1"/>
</dbReference>
<evidence type="ECO:0000256" key="1">
    <source>
        <dbReference type="ARBA" id="ARBA00004141"/>
    </source>
</evidence>
<evidence type="ECO:0000313" key="7">
    <source>
        <dbReference type="Proteomes" id="UP000188613"/>
    </source>
</evidence>
<keyword evidence="6" id="KW-0489">Methyltransferase</keyword>
<dbReference type="PANTHER" id="PTHR43847:SF1">
    <property type="entry name" value="BLL3993 PROTEIN"/>
    <property type="match status" value="1"/>
</dbReference>
<dbReference type="GO" id="GO:0016020">
    <property type="term" value="C:membrane"/>
    <property type="evidence" value="ECO:0007669"/>
    <property type="project" value="UniProtKB-SubCell"/>
</dbReference>
<comment type="subcellular location">
    <subcellularLocation>
        <location evidence="1">Membrane</location>
        <topology evidence="1">Multi-pass membrane protein</topology>
    </subcellularLocation>
</comment>
<feature type="transmembrane region" description="Helical" evidence="5">
    <location>
        <begin position="69"/>
        <end position="89"/>
    </location>
</feature>
<dbReference type="InterPro" id="IPR007269">
    <property type="entry name" value="ICMT_MeTrfase"/>
</dbReference>
<dbReference type="Gene3D" id="1.20.120.1630">
    <property type="match status" value="1"/>
</dbReference>
<evidence type="ECO:0000256" key="2">
    <source>
        <dbReference type="ARBA" id="ARBA00022692"/>
    </source>
</evidence>
<dbReference type="RefSeq" id="WP_076767660.1">
    <property type="nucleotide sequence ID" value="NZ_MSFI01000026.1"/>
</dbReference>
<evidence type="ECO:0000313" key="6">
    <source>
        <dbReference type="EMBL" id="OMP66064.1"/>
    </source>
</evidence>
<keyword evidence="2 5" id="KW-0812">Transmembrane</keyword>
<comment type="caution">
    <text evidence="6">The sequence shown here is derived from an EMBL/GenBank/DDBJ whole genome shotgun (WGS) entry which is preliminary data.</text>
</comment>
<sequence length="176" mass="20364">MIFLFIITIVCLQRIVELVIARRNEKWMRKQGAVEAGAEHYPLIVALHICFFISLAVEVVMMERSLSPWWPLLLTLFLFAQAGRVWSLFSLGRFWNTKIIILPGAKVVKRGPYRWIRHPNYVIVAAEILVLPLLFQAYYTALVFSVLNAIVLSIRIPTEEKALMKATDYNEIFRKG</sequence>
<dbReference type="GO" id="GO:0004671">
    <property type="term" value="F:protein C-terminal S-isoprenylcysteine carboxyl O-methyltransferase activity"/>
    <property type="evidence" value="ECO:0007669"/>
    <property type="project" value="InterPro"/>
</dbReference>
<reference evidence="6 7" key="1">
    <citation type="submission" date="2016-12" db="EMBL/GenBank/DDBJ databases">
        <title>Domibacillus sp. SAB 38T whole genome sequencing.</title>
        <authorList>
            <person name="Verma A."/>
            <person name="Ojha A.K."/>
            <person name="Krishnamurthi S."/>
        </authorList>
    </citation>
    <scope>NUCLEOTIDE SEQUENCE [LARGE SCALE GENOMIC DNA]</scope>
    <source>
        <strain evidence="6 7">SAB 38</strain>
    </source>
</reference>
<protein>
    <submittedName>
        <fullName evidence="6">Isoprenylcysteine carboxyl methyltransferase</fullName>
    </submittedName>
</protein>
<accession>A0A1V2A5I8</accession>
<dbReference type="PANTHER" id="PTHR43847">
    <property type="entry name" value="BLL3993 PROTEIN"/>
    <property type="match status" value="1"/>
</dbReference>